<proteinExistence type="predicted"/>
<protein>
    <submittedName>
        <fullName evidence="1">Uncharacterized protein</fullName>
    </submittedName>
</protein>
<organism evidence="1 2">
    <name type="scientific">Clostridium gallinarum</name>
    <dbReference type="NCBI Taxonomy" id="2762246"/>
    <lineage>
        <taxon>Bacteria</taxon>
        <taxon>Bacillati</taxon>
        <taxon>Bacillota</taxon>
        <taxon>Clostridia</taxon>
        <taxon>Eubacteriales</taxon>
        <taxon>Clostridiaceae</taxon>
        <taxon>Clostridium</taxon>
    </lineage>
</organism>
<dbReference type="EMBL" id="JACSQZ010000012">
    <property type="protein sequence ID" value="MBD7914538.1"/>
    <property type="molecule type" value="Genomic_DNA"/>
</dbReference>
<name>A0ABR8Q287_9CLOT</name>
<keyword evidence="2" id="KW-1185">Reference proteome</keyword>
<reference evidence="1 2" key="1">
    <citation type="submission" date="2020-08" db="EMBL/GenBank/DDBJ databases">
        <title>A Genomic Blueprint of the Chicken Gut Microbiome.</title>
        <authorList>
            <person name="Gilroy R."/>
            <person name="Ravi A."/>
            <person name="Getino M."/>
            <person name="Pursley I."/>
            <person name="Horton D.L."/>
            <person name="Alikhan N.-F."/>
            <person name="Baker D."/>
            <person name="Gharbi K."/>
            <person name="Hall N."/>
            <person name="Watson M."/>
            <person name="Adriaenssens E.M."/>
            <person name="Foster-Nyarko E."/>
            <person name="Jarju S."/>
            <person name="Secka A."/>
            <person name="Antonio M."/>
            <person name="Oren A."/>
            <person name="Chaudhuri R."/>
            <person name="La Ragione R.M."/>
            <person name="Hildebrand F."/>
            <person name="Pallen M.J."/>
        </authorList>
    </citation>
    <scope>NUCLEOTIDE SEQUENCE [LARGE SCALE GENOMIC DNA]</scope>
    <source>
        <strain evidence="1 2">Sa3CUN1</strain>
    </source>
</reference>
<dbReference type="RefSeq" id="WP_191749241.1">
    <property type="nucleotide sequence ID" value="NZ_JACSQZ010000012.1"/>
</dbReference>
<dbReference type="Proteomes" id="UP000640335">
    <property type="component" value="Unassembled WGS sequence"/>
</dbReference>
<gene>
    <name evidence="1" type="ORF">H9660_05215</name>
</gene>
<accession>A0ABR8Q287</accession>
<comment type="caution">
    <text evidence="1">The sequence shown here is derived from an EMBL/GenBank/DDBJ whole genome shotgun (WGS) entry which is preliminary data.</text>
</comment>
<evidence type="ECO:0000313" key="1">
    <source>
        <dbReference type="EMBL" id="MBD7914538.1"/>
    </source>
</evidence>
<sequence>MSRYANCSKVAKARAVDSKYFGNLDKFEEDVARKIEATKKFKENIRGLILENPNLIEQRYFNTVEVLRELKEEFRI</sequence>
<evidence type="ECO:0000313" key="2">
    <source>
        <dbReference type="Proteomes" id="UP000640335"/>
    </source>
</evidence>